<comment type="caution">
    <text evidence="2">The sequence shown here is derived from an EMBL/GenBank/DDBJ whole genome shotgun (WGS) entry which is preliminary data.</text>
</comment>
<evidence type="ECO:0000313" key="2">
    <source>
        <dbReference type="EMBL" id="MCL7748938.1"/>
    </source>
</evidence>
<dbReference type="RefSeq" id="WP_250097822.1">
    <property type="nucleotide sequence ID" value="NZ_JAKRYL010000021.1"/>
</dbReference>
<dbReference type="Proteomes" id="UP001139150">
    <property type="component" value="Unassembled WGS sequence"/>
</dbReference>
<sequence>MTTQLSPVKTRIGTSSKVMKAQTSPATFKKVHHQDYENPNEPSYT</sequence>
<dbReference type="EMBL" id="JAKRYL010000021">
    <property type="protein sequence ID" value="MCL7748938.1"/>
    <property type="molecule type" value="Genomic_DNA"/>
</dbReference>
<name>A0A9X2CVD2_9BACI</name>
<reference evidence="2" key="1">
    <citation type="submission" date="2022-02" db="EMBL/GenBank/DDBJ databases">
        <title>Halalkalibacter sp. nov. isolated from Lonar Lake, India.</title>
        <authorList>
            <person name="Joshi A."/>
            <person name="Thite S."/>
            <person name="Lodha T."/>
        </authorList>
    </citation>
    <scope>NUCLEOTIDE SEQUENCE</scope>
    <source>
        <strain evidence="2">MEB205</strain>
    </source>
</reference>
<feature type="region of interest" description="Disordered" evidence="1">
    <location>
        <begin position="1"/>
        <end position="45"/>
    </location>
</feature>
<accession>A0A9X2CVD2</accession>
<feature type="compositionally biased region" description="Polar residues" evidence="1">
    <location>
        <begin position="1"/>
        <end position="26"/>
    </location>
</feature>
<organism evidence="2 3">
    <name type="scientific">Halalkalibacter alkaliphilus</name>
    <dbReference type="NCBI Taxonomy" id="2917993"/>
    <lineage>
        <taxon>Bacteria</taxon>
        <taxon>Bacillati</taxon>
        <taxon>Bacillota</taxon>
        <taxon>Bacilli</taxon>
        <taxon>Bacillales</taxon>
        <taxon>Bacillaceae</taxon>
        <taxon>Halalkalibacter</taxon>
    </lineage>
</organism>
<proteinExistence type="predicted"/>
<dbReference type="AlphaFoldDB" id="A0A9X2CVD2"/>
<protein>
    <submittedName>
        <fullName evidence="2">Uncharacterized protein</fullName>
    </submittedName>
</protein>
<gene>
    <name evidence="2" type="ORF">MF646_17610</name>
</gene>
<evidence type="ECO:0000256" key="1">
    <source>
        <dbReference type="SAM" id="MobiDB-lite"/>
    </source>
</evidence>
<evidence type="ECO:0000313" key="3">
    <source>
        <dbReference type="Proteomes" id="UP001139150"/>
    </source>
</evidence>
<keyword evidence="3" id="KW-1185">Reference proteome</keyword>